<proteinExistence type="predicted"/>
<keyword evidence="3" id="KW-1185">Reference proteome</keyword>
<dbReference type="RefSeq" id="WP_265764063.1">
    <property type="nucleotide sequence ID" value="NZ_JAGGJA010000001.1"/>
</dbReference>
<dbReference type="Proteomes" id="UP001207918">
    <property type="component" value="Unassembled WGS sequence"/>
</dbReference>
<evidence type="ECO:0000256" key="1">
    <source>
        <dbReference type="SAM" id="SignalP"/>
    </source>
</evidence>
<organism evidence="2 3">
    <name type="scientific">Fodinibius salsisoli</name>
    <dbReference type="NCBI Taxonomy" id="2820877"/>
    <lineage>
        <taxon>Bacteria</taxon>
        <taxon>Pseudomonadati</taxon>
        <taxon>Balneolota</taxon>
        <taxon>Balneolia</taxon>
        <taxon>Balneolales</taxon>
        <taxon>Balneolaceae</taxon>
        <taxon>Fodinibius</taxon>
    </lineage>
</organism>
<dbReference type="EMBL" id="JAGGJA010000001">
    <property type="protein sequence ID" value="MCW9705400.1"/>
    <property type="molecule type" value="Genomic_DNA"/>
</dbReference>
<comment type="caution">
    <text evidence="2">The sequence shown here is derived from an EMBL/GenBank/DDBJ whole genome shotgun (WGS) entry which is preliminary data.</text>
</comment>
<evidence type="ECO:0008006" key="4">
    <source>
        <dbReference type="Google" id="ProtNLM"/>
    </source>
</evidence>
<accession>A0ABT3PHL6</accession>
<dbReference type="InterPro" id="IPR010870">
    <property type="entry name" value="Porin_O/P"/>
</dbReference>
<reference evidence="2 3" key="1">
    <citation type="submission" date="2021-03" db="EMBL/GenBank/DDBJ databases">
        <title>Aliifodinibius sp. nov., a new bacterium isolated from saline soil.</title>
        <authorList>
            <person name="Galisteo C."/>
            <person name="De La Haba R."/>
            <person name="Sanchez-Porro C."/>
            <person name="Ventosa A."/>
        </authorList>
    </citation>
    <scope>NUCLEOTIDE SEQUENCE [LARGE SCALE GENOMIC DNA]</scope>
    <source>
        <strain evidence="2 3">1BSP15-2V2</strain>
    </source>
</reference>
<dbReference type="InterPro" id="IPR023614">
    <property type="entry name" value="Porin_dom_sf"/>
</dbReference>
<gene>
    <name evidence="2" type="ORF">J6I44_00975</name>
</gene>
<protein>
    <recommendedName>
        <fullName evidence="4">Phosphate-selective porin O and P</fullName>
    </recommendedName>
</protein>
<evidence type="ECO:0000313" key="3">
    <source>
        <dbReference type="Proteomes" id="UP001207918"/>
    </source>
</evidence>
<dbReference type="Pfam" id="PF07396">
    <property type="entry name" value="Porin_O_P"/>
    <property type="match status" value="1"/>
</dbReference>
<dbReference type="SUPFAM" id="SSF56935">
    <property type="entry name" value="Porins"/>
    <property type="match status" value="1"/>
</dbReference>
<feature type="signal peptide" evidence="1">
    <location>
        <begin position="1"/>
        <end position="27"/>
    </location>
</feature>
<feature type="chain" id="PRO_5046940442" description="Phosphate-selective porin O and P" evidence="1">
    <location>
        <begin position="28"/>
        <end position="347"/>
    </location>
</feature>
<sequence length="347" mass="38836">MKLAYRAIKHLFPFALLLIVTATSVYAQDQSKFNKQADKLQQHLKNDFFSLSFLVQGLADFRPERVAGHNGFNINYGRFKLSGIFDNKFGYNLQATMLKSPSVIDANIYFKPISNLSIKTGLFKSPFTHEYLTGASSILFIDRSVVVNQLGTKRQLGIQVDTYTSNQRFRFTGGVFNGNNYGGNNNADGHFQYIGRAEAYLGQNSTSTAKVGVSISHEQKDTPATSGNLQSTFQGKQTLIGSYFSINQNKLLLDGEIIYGWMESPNDQEYNPYGYYFTAGYDVTPVSQLLLRWDSFSGESLTGDMDSIVAGFNYVPNKFTKLKLNYILPTDRAAEYSNFLAAIQIGF</sequence>
<dbReference type="Gene3D" id="2.40.160.10">
    <property type="entry name" value="Porin"/>
    <property type="match status" value="1"/>
</dbReference>
<keyword evidence="1" id="KW-0732">Signal</keyword>
<name>A0ABT3PHL6_9BACT</name>
<evidence type="ECO:0000313" key="2">
    <source>
        <dbReference type="EMBL" id="MCW9705400.1"/>
    </source>
</evidence>